<dbReference type="EnsemblMetazoa" id="ACOM026139-RA">
    <property type="protein sequence ID" value="ACOM026139-PA.1"/>
    <property type="gene ID" value="ACOM026139"/>
</dbReference>
<keyword evidence="4 6" id="KW-1133">Transmembrane helix</keyword>
<keyword evidence="5 6" id="KW-0472">Membrane</keyword>
<dbReference type="PANTHER" id="PTHR11266">
    <property type="entry name" value="PEROXISOMAL MEMBRANE PROTEIN 2, PXMP2 MPV17"/>
    <property type="match status" value="1"/>
</dbReference>
<dbReference type="Pfam" id="PF04117">
    <property type="entry name" value="Mpv17_PMP22"/>
    <property type="match status" value="1"/>
</dbReference>
<keyword evidence="3 6" id="KW-0812">Transmembrane</keyword>
<evidence type="ECO:0000256" key="3">
    <source>
        <dbReference type="ARBA" id="ARBA00022692"/>
    </source>
</evidence>
<dbReference type="PANTHER" id="PTHR11266:SF85">
    <property type="entry name" value="MPV17-LIKE PROTEIN"/>
    <property type="match status" value="1"/>
</dbReference>
<evidence type="ECO:0000256" key="6">
    <source>
        <dbReference type="RuleBase" id="RU363053"/>
    </source>
</evidence>
<reference evidence="7" key="1">
    <citation type="submission" date="2022-08" db="UniProtKB">
        <authorList>
            <consortium name="EnsemblMetazoa"/>
        </authorList>
    </citation>
    <scope>IDENTIFICATION</scope>
</reference>
<dbReference type="Proteomes" id="UP000075882">
    <property type="component" value="Unassembled WGS sequence"/>
</dbReference>
<feature type="transmembrane region" description="Helical" evidence="6">
    <location>
        <begin position="153"/>
        <end position="171"/>
    </location>
</feature>
<dbReference type="AlphaFoldDB" id="A0A8W7P5Y5"/>
<name>A0A8W7P5Y5_ANOCL</name>
<dbReference type="GO" id="GO:0005739">
    <property type="term" value="C:mitochondrion"/>
    <property type="evidence" value="ECO:0007669"/>
    <property type="project" value="TreeGrafter"/>
</dbReference>
<feature type="transmembrane region" description="Helical" evidence="6">
    <location>
        <begin position="216"/>
        <end position="233"/>
    </location>
</feature>
<organism evidence="7">
    <name type="scientific">Anopheles coluzzii</name>
    <name type="common">African malaria mosquito</name>
    <dbReference type="NCBI Taxonomy" id="1518534"/>
    <lineage>
        <taxon>Eukaryota</taxon>
        <taxon>Metazoa</taxon>
        <taxon>Ecdysozoa</taxon>
        <taxon>Arthropoda</taxon>
        <taxon>Hexapoda</taxon>
        <taxon>Insecta</taxon>
        <taxon>Pterygota</taxon>
        <taxon>Neoptera</taxon>
        <taxon>Endopterygota</taxon>
        <taxon>Diptera</taxon>
        <taxon>Nematocera</taxon>
        <taxon>Culicoidea</taxon>
        <taxon>Culicidae</taxon>
        <taxon>Anophelinae</taxon>
        <taxon>Anopheles</taxon>
    </lineage>
</organism>
<dbReference type="InterPro" id="IPR007248">
    <property type="entry name" value="Mpv17_PMP22"/>
</dbReference>
<evidence type="ECO:0000256" key="5">
    <source>
        <dbReference type="ARBA" id="ARBA00023136"/>
    </source>
</evidence>
<evidence type="ECO:0000256" key="2">
    <source>
        <dbReference type="ARBA" id="ARBA00006824"/>
    </source>
</evidence>
<accession>A0A8W7P5Y5</accession>
<protein>
    <recommendedName>
        <fullName evidence="8">Mpv17-like protein</fullName>
    </recommendedName>
</protein>
<evidence type="ECO:0000313" key="7">
    <source>
        <dbReference type="EnsemblMetazoa" id="ACOM026139-PA.1"/>
    </source>
</evidence>
<sequence>LAEDFLPLLHDPVRSACVYGAEKAAQFTESAACWPVSGPSVHCSQFGTLSKIQTERAAAMATFLRAFGRFFTKHPLAGNGLVYGTLYVGAEFSQQTITRKFLTDPPQDIDRPTLARYAIMGTFIYSPILYNWYKWLDKTFPGTAKRIIVKKLLLDQFILTPPLLVIFFTGMSLMERQSSITEECRQKFLPTFARSCLFWMPAQTLNFVLVPPKFRVVYVGSCAFAWVNILCWVKRQKMLSSN</sequence>
<evidence type="ECO:0000256" key="4">
    <source>
        <dbReference type="ARBA" id="ARBA00022989"/>
    </source>
</evidence>
<evidence type="ECO:0008006" key="8">
    <source>
        <dbReference type="Google" id="ProtNLM"/>
    </source>
</evidence>
<feature type="transmembrane region" description="Helical" evidence="6">
    <location>
        <begin position="114"/>
        <end position="133"/>
    </location>
</feature>
<comment type="similarity">
    <text evidence="2 6">Belongs to the peroxisomal membrane protein PXMP2/4 family.</text>
</comment>
<proteinExistence type="inferred from homology"/>
<comment type="subcellular location">
    <subcellularLocation>
        <location evidence="1">Membrane</location>
        <topology evidence="1">Multi-pass membrane protein</topology>
    </subcellularLocation>
</comment>
<dbReference type="GO" id="GO:0016020">
    <property type="term" value="C:membrane"/>
    <property type="evidence" value="ECO:0007669"/>
    <property type="project" value="UniProtKB-SubCell"/>
</dbReference>
<evidence type="ECO:0000256" key="1">
    <source>
        <dbReference type="ARBA" id="ARBA00004141"/>
    </source>
</evidence>
<dbReference type="VEuPathDB" id="VectorBase:ACON2_034047"/>